<evidence type="ECO:0000256" key="9">
    <source>
        <dbReference type="ARBA" id="ARBA00030757"/>
    </source>
</evidence>
<proteinExistence type="inferred from homology"/>
<dbReference type="InterPro" id="IPR029063">
    <property type="entry name" value="SAM-dependent_MTases_sf"/>
</dbReference>
<sequence>MPQAYVRRSAVGETPRWDLLDWSDPQDRPELLELLYGGGSVLVQHDGEPLLGRARGSRTGASITSMSTVMSLTASLLEELGLGPGKRVLDVGTGTGVTAAVACQVCGDGSVVTLDRDRPLTEAAAVRLADLGFRPTVACGPGEEGFPDRAPYDRIFVSYAVEHVPAALVDQLARGGRLLVHVTTASPSWPALAVVERTLDGQFRAELRAGGFAHCAGHGLERILLTEEFRSHLASEPGTWTQQSTLALPADTDRGFWVAADHLLGGSLVRDFAAEHLVIGAPSCGSWLRVEPAGHRRWNVTVRGPRDIWKELQDLAALWRAVGSPDRYRLLFAPDGGQRAASECGRLSWQLLEPPLPYEGAIL</sequence>
<comment type="subcellular location">
    <subcellularLocation>
        <location evidence="1">Cytoplasm</location>
    </subcellularLocation>
</comment>
<protein>
    <recommendedName>
        <fullName evidence="4">Protein-L-isoaspartate O-methyltransferase</fullName>
        <ecNumber evidence="3">2.1.1.77</ecNumber>
    </recommendedName>
    <alternativeName>
        <fullName evidence="11">L-isoaspartyl protein carboxyl methyltransferase</fullName>
    </alternativeName>
    <alternativeName>
        <fullName evidence="9">Protein L-isoaspartyl methyltransferase</fullName>
    </alternativeName>
    <alternativeName>
        <fullName evidence="10">Protein-beta-aspartate methyltransferase</fullName>
    </alternativeName>
</protein>
<evidence type="ECO:0000256" key="6">
    <source>
        <dbReference type="ARBA" id="ARBA00022603"/>
    </source>
</evidence>
<dbReference type="Gene3D" id="3.40.50.150">
    <property type="entry name" value="Vaccinia Virus protein VP39"/>
    <property type="match status" value="1"/>
</dbReference>
<evidence type="ECO:0000313" key="12">
    <source>
        <dbReference type="EMBL" id="MBB4903012.1"/>
    </source>
</evidence>
<evidence type="ECO:0000256" key="1">
    <source>
        <dbReference type="ARBA" id="ARBA00004496"/>
    </source>
</evidence>
<evidence type="ECO:0000256" key="5">
    <source>
        <dbReference type="ARBA" id="ARBA00022490"/>
    </source>
</evidence>
<dbReference type="GO" id="GO:0004719">
    <property type="term" value="F:protein-L-isoaspartate (D-aspartate) O-methyltransferase activity"/>
    <property type="evidence" value="ECO:0007669"/>
    <property type="project" value="UniProtKB-EC"/>
</dbReference>
<keyword evidence="5" id="KW-0963">Cytoplasm</keyword>
<dbReference type="AlphaFoldDB" id="A0A7W7VAL9"/>
<dbReference type="Proteomes" id="UP000579523">
    <property type="component" value="Unassembled WGS sequence"/>
</dbReference>
<dbReference type="GO" id="GO:0005737">
    <property type="term" value="C:cytoplasm"/>
    <property type="evidence" value="ECO:0007669"/>
    <property type="project" value="UniProtKB-SubCell"/>
</dbReference>
<dbReference type="PANTHER" id="PTHR11579">
    <property type="entry name" value="PROTEIN-L-ISOASPARTATE O-METHYLTRANSFERASE"/>
    <property type="match status" value="1"/>
</dbReference>
<evidence type="ECO:0000256" key="2">
    <source>
        <dbReference type="ARBA" id="ARBA00005369"/>
    </source>
</evidence>
<dbReference type="Pfam" id="PF01135">
    <property type="entry name" value="PCMT"/>
    <property type="match status" value="1"/>
</dbReference>
<comment type="similarity">
    <text evidence="2">Belongs to the methyltransferase superfamily. L-isoaspartyl/D-aspartyl protein methyltransferase family.</text>
</comment>
<keyword evidence="8" id="KW-0949">S-adenosyl-L-methionine</keyword>
<dbReference type="RefSeq" id="WP_229890184.1">
    <property type="nucleotide sequence ID" value="NZ_BMTK01000029.1"/>
</dbReference>
<evidence type="ECO:0000256" key="4">
    <source>
        <dbReference type="ARBA" id="ARBA00013346"/>
    </source>
</evidence>
<name>A0A7W7VAL9_9ACTN</name>
<evidence type="ECO:0000256" key="10">
    <source>
        <dbReference type="ARBA" id="ARBA00031323"/>
    </source>
</evidence>
<evidence type="ECO:0000256" key="7">
    <source>
        <dbReference type="ARBA" id="ARBA00022679"/>
    </source>
</evidence>
<evidence type="ECO:0000256" key="11">
    <source>
        <dbReference type="ARBA" id="ARBA00031350"/>
    </source>
</evidence>
<dbReference type="EMBL" id="JACHJI010000021">
    <property type="protein sequence ID" value="MBB4903012.1"/>
    <property type="molecule type" value="Genomic_DNA"/>
</dbReference>
<dbReference type="GO" id="GO:0032259">
    <property type="term" value="P:methylation"/>
    <property type="evidence" value="ECO:0007669"/>
    <property type="project" value="UniProtKB-KW"/>
</dbReference>
<reference evidence="12 13" key="1">
    <citation type="submission" date="2020-08" db="EMBL/GenBank/DDBJ databases">
        <title>Genomic Encyclopedia of Type Strains, Phase III (KMG-III): the genomes of soil and plant-associated and newly described type strains.</title>
        <authorList>
            <person name="Whitman W."/>
        </authorList>
    </citation>
    <scope>NUCLEOTIDE SEQUENCE [LARGE SCALE GENOMIC DNA]</scope>
    <source>
        <strain evidence="12 13">CECT 3273</strain>
    </source>
</reference>
<dbReference type="EC" id="2.1.1.77" evidence="3"/>
<keyword evidence="7" id="KW-0808">Transferase</keyword>
<evidence type="ECO:0000256" key="8">
    <source>
        <dbReference type="ARBA" id="ARBA00022691"/>
    </source>
</evidence>
<dbReference type="CDD" id="cd02440">
    <property type="entry name" value="AdoMet_MTases"/>
    <property type="match status" value="1"/>
</dbReference>
<dbReference type="PANTHER" id="PTHR11579:SF0">
    <property type="entry name" value="PROTEIN-L-ISOASPARTATE(D-ASPARTATE) O-METHYLTRANSFERASE"/>
    <property type="match status" value="1"/>
</dbReference>
<gene>
    <name evidence="12" type="ORF">FHS37_007109</name>
</gene>
<organism evidence="12 13">
    <name type="scientific">Streptomyces griseomycini</name>
    <dbReference type="NCBI Taxonomy" id="66895"/>
    <lineage>
        <taxon>Bacteria</taxon>
        <taxon>Bacillati</taxon>
        <taxon>Actinomycetota</taxon>
        <taxon>Actinomycetes</taxon>
        <taxon>Kitasatosporales</taxon>
        <taxon>Streptomycetaceae</taxon>
        <taxon>Streptomyces</taxon>
    </lineage>
</organism>
<accession>A0A7W7VAL9</accession>
<comment type="caution">
    <text evidence="12">The sequence shown here is derived from an EMBL/GenBank/DDBJ whole genome shotgun (WGS) entry which is preliminary data.</text>
</comment>
<keyword evidence="6" id="KW-0489">Methyltransferase</keyword>
<dbReference type="InterPro" id="IPR000682">
    <property type="entry name" value="PCMT"/>
</dbReference>
<evidence type="ECO:0000313" key="13">
    <source>
        <dbReference type="Proteomes" id="UP000579523"/>
    </source>
</evidence>
<keyword evidence="13" id="KW-1185">Reference proteome</keyword>
<evidence type="ECO:0000256" key="3">
    <source>
        <dbReference type="ARBA" id="ARBA00011890"/>
    </source>
</evidence>
<dbReference type="SUPFAM" id="SSF53335">
    <property type="entry name" value="S-adenosyl-L-methionine-dependent methyltransferases"/>
    <property type="match status" value="1"/>
</dbReference>